<reference evidence="2" key="2">
    <citation type="journal article" date="2023" name="mSystems">
        <title>Charting the Lipopeptidome of Nonpathogenic Pseudomonas.</title>
        <authorList>
            <person name="Cesa-Luna C."/>
            <person name="Geudens N."/>
            <person name="Girard L."/>
            <person name="De Roo V."/>
            <person name="Maklad H.R."/>
            <person name="Martins J.C."/>
            <person name="Hofte M."/>
            <person name="De Mot R."/>
        </authorList>
    </citation>
    <scope>NUCLEOTIDE SEQUENCE</scope>
    <source>
        <strain evidence="2">B1M3-32</strain>
    </source>
</reference>
<dbReference type="EMBL" id="JAOSKY010000010">
    <property type="protein sequence ID" value="MCU7249511.1"/>
    <property type="molecule type" value="Genomic_DNA"/>
</dbReference>
<dbReference type="RefSeq" id="WP_301622541.1">
    <property type="nucleotide sequence ID" value="NZ_JAOSKY010000010.1"/>
</dbReference>
<evidence type="ECO:0000256" key="1">
    <source>
        <dbReference type="SAM" id="MobiDB-lite"/>
    </source>
</evidence>
<organism evidence="2 3">
    <name type="scientific">Pseudomonas koreensis</name>
    <dbReference type="NCBI Taxonomy" id="198620"/>
    <lineage>
        <taxon>Bacteria</taxon>
        <taxon>Pseudomonadati</taxon>
        <taxon>Pseudomonadota</taxon>
        <taxon>Gammaproteobacteria</taxon>
        <taxon>Pseudomonadales</taxon>
        <taxon>Pseudomonadaceae</taxon>
        <taxon>Pseudomonas</taxon>
    </lineage>
</organism>
<dbReference type="Proteomes" id="UP001139955">
    <property type="component" value="Unassembled WGS sequence"/>
</dbReference>
<keyword evidence="3" id="KW-1185">Reference proteome</keyword>
<proteinExistence type="predicted"/>
<protein>
    <submittedName>
        <fullName evidence="2">Uncharacterized protein</fullName>
    </submittedName>
</protein>
<gene>
    <name evidence="2" type="ORF">OC940_17025</name>
</gene>
<name>A0A9X3B3M5_9PSED</name>
<accession>A0A9X3B3M5</accession>
<reference evidence="2" key="1">
    <citation type="submission" date="2022-09" db="EMBL/GenBank/DDBJ databases">
        <authorList>
            <person name="Cesa-Luna C."/>
            <person name="Girard L."/>
            <person name="Lood C."/>
            <person name="Hofte M."/>
            <person name="De Mot R."/>
        </authorList>
    </citation>
    <scope>NUCLEOTIDE SEQUENCE</scope>
    <source>
        <strain evidence="2">B1M3-32</strain>
    </source>
</reference>
<dbReference type="AlphaFoldDB" id="A0A9X3B3M5"/>
<sequence length="649" mass="70035">MSEFKRVIDDDPGRAAAKAARLAKFQRVSTSPKLQNLLPDVVGDEPNMLPKAFQGVDNNVLIEEVLELSPPVPAGRTIYLQLLWDGVPAGDEISATTPVDTTQTLVLKGADTSGEGRHSLSYRLIYAGNPTNYDQPVSIFIDKEAPNKNVAGAEIELPTEYADGRITKERLDADPDIVLTIPRHSDRRVDDVIEVYYGKSVPGRLIGTYTALDNSNSPMTVTLTKAQVEAGSEGEQILYYKMIDRTGNEGPVSHELGVVVELTAAPANLKDLKVDEAPDPDRLIDIKDAIPDVLAQVDAYDNINPSDRIQLTWDGIVQPEKRASDGAPWLFDVPFADVKRNGLGPRAVTVSYLVRRGNQEYPGPTFAPVNVDLRRAGPGPDDPDDPETGNPKLAPVTTQAKNTTDPNKFELVDVNEDGTAATTVSDDRATGDVYQLYWNKVLVPAPGGVYTVTGNEADGDPIEFTIPWALIRDQGNNAALPVHYEITNPGLPPGNSNNSLRQPVDVHVIAVTLPEVKVNFVQTIGGTEYLNCSSLRNISNVGWAAVVGVKGGAPLEDAMTLKFKWTGNAFDDTGPVPVPDYEFTKTLSGGEHLNGTTVYLPHDAALKPIRDGNGTISYEVTVGGRDETSNAHTVEVVVRDGQGNDCPLP</sequence>
<comment type="caution">
    <text evidence="2">The sequence shown here is derived from an EMBL/GenBank/DDBJ whole genome shotgun (WGS) entry which is preliminary data.</text>
</comment>
<evidence type="ECO:0000313" key="3">
    <source>
        <dbReference type="Proteomes" id="UP001139955"/>
    </source>
</evidence>
<evidence type="ECO:0000313" key="2">
    <source>
        <dbReference type="EMBL" id="MCU7249511.1"/>
    </source>
</evidence>
<feature type="region of interest" description="Disordered" evidence="1">
    <location>
        <begin position="363"/>
        <end position="403"/>
    </location>
</feature>